<accession>A0A4R6RQP6</accession>
<reference evidence="1 2" key="1">
    <citation type="submission" date="2019-03" db="EMBL/GenBank/DDBJ databases">
        <title>Subsurface microbial communities from deep shales in Ohio and West Virginia, USA.</title>
        <authorList>
            <person name="Wrighton K."/>
        </authorList>
    </citation>
    <scope>NUCLEOTIDE SEQUENCE [LARGE SCALE GENOMIC DNA]</scope>
    <source>
        <strain evidence="1 2">MSL 7</strain>
    </source>
</reference>
<dbReference type="PANTHER" id="PTHR38031">
    <property type="entry name" value="SULFUR CARRIER PROTEIN SLR0821-RELATED"/>
    <property type="match status" value="1"/>
</dbReference>
<protein>
    <submittedName>
        <fullName evidence="1">Molybdopterin synthase subunit MoaD</fullName>
    </submittedName>
</protein>
<evidence type="ECO:0000313" key="1">
    <source>
        <dbReference type="EMBL" id="TDP89113.1"/>
    </source>
</evidence>
<dbReference type="InterPro" id="IPR012675">
    <property type="entry name" value="Beta-grasp_dom_sf"/>
</dbReference>
<dbReference type="SUPFAM" id="SSF54285">
    <property type="entry name" value="MoaD/ThiS"/>
    <property type="match status" value="1"/>
</dbReference>
<gene>
    <name evidence="1" type="ORF">C7957_12636</name>
</gene>
<dbReference type="AlphaFoldDB" id="A0A4R6RQP6"/>
<dbReference type="InterPro" id="IPR016155">
    <property type="entry name" value="Mopterin_synth/thiamin_S_b"/>
</dbReference>
<dbReference type="InterPro" id="IPR052045">
    <property type="entry name" value="Sulfur_Carrier/Prot_Modifier"/>
</dbReference>
<dbReference type="Proteomes" id="UP000295176">
    <property type="component" value="Unassembled WGS sequence"/>
</dbReference>
<dbReference type="PANTHER" id="PTHR38031:SF1">
    <property type="entry name" value="SULFUR CARRIER PROTEIN CYSO"/>
    <property type="match status" value="1"/>
</dbReference>
<dbReference type="Gene3D" id="3.10.20.30">
    <property type="match status" value="1"/>
</dbReference>
<dbReference type="InterPro" id="IPR010038">
    <property type="entry name" value="MoaD_arc-typ"/>
</dbReference>
<dbReference type="InterPro" id="IPR003749">
    <property type="entry name" value="ThiS/MoaD-like"/>
</dbReference>
<proteinExistence type="predicted"/>
<sequence length="94" mass="10624">MALEVKFYSLFRINLKTKGIEYQQESEITITELIKKLDQDFEGYFTQKLLKEDGTIARGTIILVNGKNIFHLNKLETKVSDGDIVTLFPPSAGG</sequence>
<organism evidence="1 2">
    <name type="scientific">Halanaerobium saccharolyticum</name>
    <dbReference type="NCBI Taxonomy" id="43595"/>
    <lineage>
        <taxon>Bacteria</taxon>
        <taxon>Bacillati</taxon>
        <taxon>Bacillota</taxon>
        <taxon>Clostridia</taxon>
        <taxon>Halanaerobiales</taxon>
        <taxon>Halanaerobiaceae</taxon>
        <taxon>Halanaerobium</taxon>
    </lineage>
</organism>
<dbReference type="RefSeq" id="WP_133531002.1">
    <property type="nucleotide sequence ID" value="NZ_JBQPXQ010000014.1"/>
</dbReference>
<dbReference type="Pfam" id="PF02597">
    <property type="entry name" value="ThiS"/>
    <property type="match status" value="1"/>
</dbReference>
<comment type="caution">
    <text evidence="1">The sequence shown here is derived from an EMBL/GenBank/DDBJ whole genome shotgun (WGS) entry which is preliminary data.</text>
</comment>
<name>A0A4R6RQP6_9FIRM</name>
<dbReference type="EMBL" id="SNXX01000026">
    <property type="protein sequence ID" value="TDP89113.1"/>
    <property type="molecule type" value="Genomic_DNA"/>
</dbReference>
<dbReference type="NCBIfam" id="TIGR01687">
    <property type="entry name" value="moaD_arch"/>
    <property type="match status" value="1"/>
</dbReference>
<evidence type="ECO:0000313" key="2">
    <source>
        <dbReference type="Proteomes" id="UP000295176"/>
    </source>
</evidence>